<accession>A0A6S8VL44</accession>
<evidence type="ECO:0000313" key="4">
    <source>
        <dbReference type="EMBL" id="CAE0467688.1"/>
    </source>
</evidence>
<dbReference type="Gene3D" id="2.160.20.10">
    <property type="entry name" value="Single-stranded right-handed beta-helix, Pectin lyase-like"/>
    <property type="match status" value="1"/>
</dbReference>
<feature type="compositionally biased region" description="Acidic residues" evidence="1">
    <location>
        <begin position="361"/>
        <end position="370"/>
    </location>
</feature>
<feature type="domain" description="Right handed beta helix" evidence="2">
    <location>
        <begin position="652"/>
        <end position="800"/>
    </location>
</feature>
<feature type="compositionally biased region" description="Low complexity" evidence="1">
    <location>
        <begin position="478"/>
        <end position="496"/>
    </location>
</feature>
<dbReference type="SUPFAM" id="SSF81383">
    <property type="entry name" value="F-box domain"/>
    <property type="match status" value="1"/>
</dbReference>
<name>A0A6S8VL44_9STRA</name>
<dbReference type="InterPro" id="IPR039448">
    <property type="entry name" value="Beta_helix"/>
</dbReference>
<organism evidence="4">
    <name type="scientific">Chaetoceros debilis</name>
    <dbReference type="NCBI Taxonomy" id="122233"/>
    <lineage>
        <taxon>Eukaryota</taxon>
        <taxon>Sar</taxon>
        <taxon>Stramenopiles</taxon>
        <taxon>Ochrophyta</taxon>
        <taxon>Bacillariophyta</taxon>
        <taxon>Coscinodiscophyceae</taxon>
        <taxon>Chaetocerotophycidae</taxon>
        <taxon>Chaetocerotales</taxon>
        <taxon>Chaetocerotaceae</taxon>
        <taxon>Chaetoceros</taxon>
    </lineage>
</organism>
<evidence type="ECO:0000256" key="1">
    <source>
        <dbReference type="SAM" id="MobiDB-lite"/>
    </source>
</evidence>
<feature type="compositionally biased region" description="Low complexity" evidence="1">
    <location>
        <begin position="564"/>
        <end position="576"/>
    </location>
</feature>
<dbReference type="InterPro" id="IPR012334">
    <property type="entry name" value="Pectin_lyas_fold"/>
</dbReference>
<reference evidence="4" key="1">
    <citation type="submission" date="2021-01" db="EMBL/GenBank/DDBJ databases">
        <authorList>
            <person name="Corre E."/>
            <person name="Pelletier E."/>
            <person name="Niang G."/>
            <person name="Scheremetjew M."/>
            <person name="Finn R."/>
            <person name="Kale V."/>
            <person name="Holt S."/>
            <person name="Cochrane G."/>
            <person name="Meng A."/>
            <person name="Brown T."/>
            <person name="Cohen L."/>
        </authorList>
    </citation>
    <scope>NUCLEOTIDE SEQUENCE</scope>
    <source>
        <strain evidence="4">MM31A-1</strain>
    </source>
</reference>
<evidence type="ECO:0000313" key="3">
    <source>
        <dbReference type="EMBL" id="CAE0467687.1"/>
    </source>
</evidence>
<dbReference type="EMBL" id="HBIO01016277">
    <property type="protein sequence ID" value="CAE0467688.1"/>
    <property type="molecule type" value="Transcribed_RNA"/>
</dbReference>
<gene>
    <name evidence="3" type="ORF">CDEB00056_LOCUS12540</name>
    <name evidence="4" type="ORF">CDEB00056_LOCUS12541</name>
</gene>
<protein>
    <recommendedName>
        <fullName evidence="2">Right handed beta helix domain-containing protein</fullName>
    </recommendedName>
</protein>
<feature type="region of interest" description="Disordered" evidence="1">
    <location>
        <begin position="473"/>
        <end position="502"/>
    </location>
</feature>
<feature type="region of interest" description="Disordered" evidence="1">
    <location>
        <begin position="295"/>
        <end position="370"/>
    </location>
</feature>
<evidence type="ECO:0000259" key="2">
    <source>
        <dbReference type="Pfam" id="PF13229"/>
    </source>
</evidence>
<feature type="region of interest" description="Disordered" evidence="1">
    <location>
        <begin position="1"/>
        <end position="34"/>
    </location>
</feature>
<dbReference type="EMBL" id="HBIO01016276">
    <property type="protein sequence ID" value="CAE0467687.1"/>
    <property type="molecule type" value="Transcribed_RNA"/>
</dbReference>
<dbReference type="AlphaFoldDB" id="A0A6S8VL44"/>
<dbReference type="InterPro" id="IPR011050">
    <property type="entry name" value="Pectin_lyase_fold/virulence"/>
</dbReference>
<feature type="region of interest" description="Disordered" evidence="1">
    <location>
        <begin position="799"/>
        <end position="842"/>
    </location>
</feature>
<feature type="compositionally biased region" description="Low complexity" evidence="1">
    <location>
        <begin position="1"/>
        <end position="15"/>
    </location>
</feature>
<feature type="region of interest" description="Disordered" evidence="1">
    <location>
        <begin position="121"/>
        <end position="163"/>
    </location>
</feature>
<feature type="region of interest" description="Disordered" evidence="1">
    <location>
        <begin position="66"/>
        <end position="91"/>
    </location>
</feature>
<feature type="region of interest" description="Disordered" evidence="1">
    <location>
        <begin position="524"/>
        <end position="582"/>
    </location>
</feature>
<feature type="compositionally biased region" description="Low complexity" evidence="1">
    <location>
        <begin position="305"/>
        <end position="332"/>
    </location>
</feature>
<feature type="compositionally biased region" description="Basic and acidic residues" evidence="1">
    <location>
        <begin position="552"/>
        <end position="563"/>
    </location>
</feature>
<dbReference type="InterPro" id="IPR036047">
    <property type="entry name" value="F-box-like_dom_sf"/>
</dbReference>
<dbReference type="Pfam" id="PF13229">
    <property type="entry name" value="Beta_helix"/>
    <property type="match status" value="1"/>
</dbReference>
<sequence>MHLRSTNSSTMSSTPTRRKNNQHENDTRSDVNMGEDESLILQTISSNILAMPSTVIRRNGIDNDNGNAATKSSASTHAAAGARTSSPATTGRIFRNSATKMVMNIIDSPRRVLMNRKKMRLNSAGSSSDRGGAKHKSSSRTDTPGAGAGVASMSRTKNDSENHFHSASLQPYLHPGIQMPDALQAAVTFEDPSLSNNAPMGMGLKGKAGMYMSLAASTHMSQNCAFSCPSPSRRQKRYRVFQWLQEDAPQDIIPKVLSFAGPQMIQILSRVNTFWRDECTSEAVFRTLCEDTGKWIPGKHPEPKSQSQVESSSSHSELETSSEALSEATSASGPNRRNFHRIIQSQYSNDDDDQDMHTDTDTDIDTDSDSESMACNTWREYYCNNPIVPLDYSTIPNALAAVCTRKRHQEHAYYECDRNVRILLHPTIYRMKKRIIVETLGEATFHMETHVHYNHTRFDFGLGIAPLTTSYRNRGRSSSDGSVSSASSFLSLGSSVPDGAPVTATRRRLNSAGLREIFTCRSAQGAEDPMDPSNVLGHANSLAHSRPRSRRGRDGRGSGRDDNSLSSRESSHSQESNDPTEATIILKTRKENTPIFHIRQGQMRLSKLNLLHDCTGTDIWNGNTAVQIQPRCDEDRHHRPIIPKQPHHSPSCIIEHSKVMSVSGRGIVAIDGSATYVRKCYIYKCAATGIYVGGRGSTATVRESDIVENGIGNTSMGGRRNQRGRVIARGHSGVYLEQGLAVLRDCNISQNALTGLSAVSPTNAILKISESDIMCNGTLQLELPSQGSESFRMTKSFNNTISADGQPRCRSGLGPNAENVVSEEETEEEVRTSFDEDEMEVY</sequence>
<feature type="compositionally biased region" description="Low complexity" evidence="1">
    <location>
        <begin position="68"/>
        <end position="86"/>
    </location>
</feature>
<dbReference type="SUPFAM" id="SSF51126">
    <property type="entry name" value="Pectin lyase-like"/>
    <property type="match status" value="1"/>
</dbReference>
<proteinExistence type="predicted"/>